<sequence>MKFQIHTAIGHDAPPAPPLLDTHEAARAFVAALADLFQVEPARVIHDEYRAAGYVWTNVTVALPTVGEAVFTVDSRKAGPEALGLYLENKAVQFAWAESENIGQMLAQAIRAAACERAARTARQG</sequence>
<accession>A0A7X0LTG8</accession>
<dbReference type="EMBL" id="JACHEM010000057">
    <property type="protein sequence ID" value="MBB6440262.1"/>
    <property type="molecule type" value="Genomic_DNA"/>
</dbReference>
<keyword evidence="2" id="KW-1185">Reference proteome</keyword>
<name>A0A7X0LTG8_9ACTN</name>
<reference evidence="1 2" key="1">
    <citation type="submission" date="2020-08" db="EMBL/GenBank/DDBJ databases">
        <title>Genomic Encyclopedia of Type Strains, Phase IV (KMG-IV): sequencing the most valuable type-strain genomes for metagenomic binning, comparative biology and taxonomic classification.</title>
        <authorList>
            <person name="Goeker M."/>
        </authorList>
    </citation>
    <scope>NUCLEOTIDE SEQUENCE [LARGE SCALE GENOMIC DNA]</scope>
    <source>
        <strain evidence="1 2">DSM 40141</strain>
    </source>
</reference>
<comment type="caution">
    <text evidence="1">The sequence shown here is derived from an EMBL/GenBank/DDBJ whole genome shotgun (WGS) entry which is preliminary data.</text>
</comment>
<gene>
    <name evidence="1" type="ORF">HNQ79_006777</name>
</gene>
<proteinExistence type="predicted"/>
<organism evidence="1 2">
    <name type="scientific">Streptomyces candidus</name>
    <dbReference type="NCBI Taxonomy" id="67283"/>
    <lineage>
        <taxon>Bacteria</taxon>
        <taxon>Bacillati</taxon>
        <taxon>Actinomycetota</taxon>
        <taxon>Actinomycetes</taxon>
        <taxon>Kitasatosporales</taxon>
        <taxon>Streptomycetaceae</taxon>
        <taxon>Streptomyces</taxon>
    </lineage>
</organism>
<evidence type="ECO:0000313" key="1">
    <source>
        <dbReference type="EMBL" id="MBB6440262.1"/>
    </source>
</evidence>
<protein>
    <submittedName>
        <fullName evidence="1">Uncharacterized protein</fullName>
    </submittedName>
</protein>
<dbReference type="Proteomes" id="UP000540423">
    <property type="component" value="Unassembled WGS sequence"/>
</dbReference>
<dbReference type="RefSeq" id="WP_185036691.1">
    <property type="nucleotide sequence ID" value="NZ_BNBN01000052.1"/>
</dbReference>
<dbReference type="AlphaFoldDB" id="A0A7X0LTG8"/>
<evidence type="ECO:0000313" key="2">
    <source>
        <dbReference type="Proteomes" id="UP000540423"/>
    </source>
</evidence>